<accession>A0ABV7RX18</accession>
<evidence type="ECO:0000256" key="2">
    <source>
        <dbReference type="SAM" id="SignalP"/>
    </source>
</evidence>
<feature type="chain" id="PRO_5046241226" evidence="2">
    <location>
        <begin position="32"/>
        <end position="732"/>
    </location>
</feature>
<comment type="caution">
    <text evidence="3">The sequence shown here is derived from an EMBL/GenBank/DDBJ whole genome shotgun (WGS) entry which is preliminary data.</text>
</comment>
<protein>
    <submittedName>
        <fullName evidence="3">YjbH domain-containing protein</fullName>
    </submittedName>
</protein>
<sequence>MRAHSILTRRLLASTVPVALLLGLGSGPARTDPMIGDVLNSYGLPGGVDTPTAEMLPDATLGGTVSYTDRSRRHNIVFQLHPRLTTALRYSRVEGINDHNELGHLWDRSFDLRFQVLDEAGWRPAVAVGLQDFLGTGIYSGEYIVATKTITPKIRASLGIGWGTMAGNSRVIDITDTGGKPNVDQWFRGKARPFGSVTWQATDKLRLVAEYSNDKYTAFYRRADGNVFDAPQGDGDPGRFNVGAYYTFSPSYQVGLYTLGGDTFGAQFSFALNPRNAPFPSGLEKAPAPVRPRPAPSADPEGWSGAWSADPTAQPAIQTALADALADEGQMLESMALSGSRAEVRIRNTRYIQQSEAIGRTARLMSRALPPSVETLVITSNSEGMATSSVVLKRSDVERLENTEAGRIASASQLVDADPRPGDLVTTPGLFPRFRWNLAPYLDIGVFDPQDPLRYEVGAQLKASYELMPGLILSGTVRQRAFGSMEQRGPGIPGQRGEHYTPEDYVSDPANEYLNGVPRVRSDTRMYTGNDSPTIPELTLAWYAQPTEAVYTRMTVGLLERAYGGVSGEVLWKPANSPLAFGAEVNRVKKRDFEDVFGFRDYEVTTGHVSAYYEFANGFTAQLDVGKYLAGDKGATFTLTREFANGWRIGAFATKTDLSDEEFGEGSFDKGITLSIPVSWAIGTPTRDRAGSTLRSLSRDGGARVNVNGRLYDKVRDAQSVKLYQGWGGFWR</sequence>
<gene>
    <name evidence="3" type="ORF">ACFOMP_07970</name>
</gene>
<evidence type="ECO:0000313" key="3">
    <source>
        <dbReference type="EMBL" id="MFC3569384.1"/>
    </source>
</evidence>
<feature type="region of interest" description="Disordered" evidence="1">
    <location>
        <begin position="281"/>
        <end position="309"/>
    </location>
</feature>
<dbReference type="InterPro" id="IPR010344">
    <property type="entry name" value="YbjH"/>
</dbReference>
<keyword evidence="4" id="KW-1185">Reference proteome</keyword>
<dbReference type="RefSeq" id="WP_379029279.1">
    <property type="nucleotide sequence ID" value="NZ_JBHRXE010000018.1"/>
</dbReference>
<dbReference type="EMBL" id="JBHRXE010000018">
    <property type="protein sequence ID" value="MFC3569384.1"/>
    <property type="molecule type" value="Genomic_DNA"/>
</dbReference>
<keyword evidence="2" id="KW-0732">Signal</keyword>
<dbReference type="Pfam" id="PF06082">
    <property type="entry name" value="YjbH"/>
    <property type="match status" value="1"/>
</dbReference>
<proteinExistence type="predicted"/>
<evidence type="ECO:0000256" key="1">
    <source>
        <dbReference type="SAM" id="MobiDB-lite"/>
    </source>
</evidence>
<dbReference type="Proteomes" id="UP001595596">
    <property type="component" value="Unassembled WGS sequence"/>
</dbReference>
<evidence type="ECO:0000313" key="4">
    <source>
        <dbReference type="Proteomes" id="UP001595596"/>
    </source>
</evidence>
<feature type="signal peptide" evidence="2">
    <location>
        <begin position="1"/>
        <end position="31"/>
    </location>
</feature>
<reference evidence="4" key="1">
    <citation type="journal article" date="2019" name="Int. J. Syst. Evol. Microbiol.">
        <title>The Global Catalogue of Microorganisms (GCM) 10K type strain sequencing project: providing services to taxonomists for standard genome sequencing and annotation.</title>
        <authorList>
            <consortium name="The Broad Institute Genomics Platform"/>
            <consortium name="The Broad Institute Genome Sequencing Center for Infectious Disease"/>
            <person name="Wu L."/>
            <person name="Ma J."/>
        </authorList>
    </citation>
    <scope>NUCLEOTIDE SEQUENCE [LARGE SCALE GENOMIC DNA]</scope>
    <source>
        <strain evidence="4">VKM B-3226</strain>
    </source>
</reference>
<organism evidence="3 4">
    <name type="scientific">Paracoccus simplex</name>
    <dbReference type="NCBI Taxonomy" id="2086346"/>
    <lineage>
        <taxon>Bacteria</taxon>
        <taxon>Pseudomonadati</taxon>
        <taxon>Pseudomonadota</taxon>
        <taxon>Alphaproteobacteria</taxon>
        <taxon>Rhodobacterales</taxon>
        <taxon>Paracoccaceae</taxon>
        <taxon>Paracoccus</taxon>
    </lineage>
</organism>
<name>A0ABV7RX18_9RHOB</name>